<keyword evidence="2" id="KW-1185">Reference proteome</keyword>
<reference evidence="1 2" key="1">
    <citation type="submission" date="2020-07" db="EMBL/GenBank/DDBJ databases">
        <title>Draft genome sequence of violacein-producing bacteria and related species.</title>
        <authorList>
            <person name="Wilson H.S."/>
            <person name="De Leon M.E."/>
        </authorList>
    </citation>
    <scope>NUCLEOTIDE SEQUENCE [LARGE SCALE GENOMIC DNA]</scope>
    <source>
        <strain evidence="1 2">HSC-21Su07</strain>
    </source>
</reference>
<proteinExistence type="predicted"/>
<dbReference type="Proteomes" id="UP000545606">
    <property type="component" value="Unassembled WGS sequence"/>
</dbReference>
<sequence>MVEFKTLGDLALHFAALPAQQVIELQHGLEVCARKIEQTAKEEIGHYQSAVGPFPEWAELADSTEQDKAAHGYPVDAPLLRSGEMRESITHEVHGLEAVIGSKDPKMVYHEFGTAKMPPRPVMGPAAFRNKDFILKVIGKAAVSGLVGGERIHPSLGYDNDKEV</sequence>
<dbReference type="AlphaFoldDB" id="A0A838YDF5"/>
<protein>
    <submittedName>
        <fullName evidence="1">Uncharacterized protein</fullName>
    </submittedName>
</protein>
<organism evidence="1 2">
    <name type="scientific">Aquitalea aquatica</name>
    <dbReference type="NCBI Taxonomy" id="3044273"/>
    <lineage>
        <taxon>Bacteria</taxon>
        <taxon>Pseudomonadati</taxon>
        <taxon>Pseudomonadota</taxon>
        <taxon>Betaproteobacteria</taxon>
        <taxon>Neisseriales</taxon>
        <taxon>Chromobacteriaceae</taxon>
        <taxon>Aquitalea</taxon>
    </lineage>
</organism>
<evidence type="ECO:0000313" key="2">
    <source>
        <dbReference type="Proteomes" id="UP000545606"/>
    </source>
</evidence>
<dbReference type="EMBL" id="JACERN010000042">
    <property type="protein sequence ID" value="MBA4710549.1"/>
    <property type="molecule type" value="Genomic_DNA"/>
</dbReference>
<name>A0A838YDF5_9NEIS</name>
<comment type="caution">
    <text evidence="1">The sequence shown here is derived from an EMBL/GenBank/DDBJ whole genome shotgun (WGS) entry which is preliminary data.</text>
</comment>
<dbReference type="RefSeq" id="WP_181837419.1">
    <property type="nucleotide sequence ID" value="NZ_JACERN010000042.1"/>
</dbReference>
<gene>
    <name evidence="1" type="ORF">H2Z84_19415</name>
</gene>
<accession>A0A838YDF5</accession>
<evidence type="ECO:0000313" key="1">
    <source>
        <dbReference type="EMBL" id="MBA4710549.1"/>
    </source>
</evidence>